<evidence type="ECO:0000256" key="2">
    <source>
        <dbReference type="ARBA" id="ARBA00022679"/>
    </source>
</evidence>
<organism evidence="5 6">
    <name type="scientific">Rubus argutus</name>
    <name type="common">Southern blackberry</name>
    <dbReference type="NCBI Taxonomy" id="59490"/>
    <lineage>
        <taxon>Eukaryota</taxon>
        <taxon>Viridiplantae</taxon>
        <taxon>Streptophyta</taxon>
        <taxon>Embryophyta</taxon>
        <taxon>Tracheophyta</taxon>
        <taxon>Spermatophyta</taxon>
        <taxon>Magnoliopsida</taxon>
        <taxon>eudicotyledons</taxon>
        <taxon>Gunneridae</taxon>
        <taxon>Pentapetalae</taxon>
        <taxon>rosids</taxon>
        <taxon>fabids</taxon>
        <taxon>Rosales</taxon>
        <taxon>Rosaceae</taxon>
        <taxon>Rosoideae</taxon>
        <taxon>Rosoideae incertae sedis</taxon>
        <taxon>Rubus</taxon>
    </lineage>
</organism>
<accession>A0AAW1YH25</accession>
<dbReference type="InterPro" id="IPR000368">
    <property type="entry name" value="Sucrose_synth_GT-B1"/>
</dbReference>
<evidence type="ECO:0000313" key="5">
    <source>
        <dbReference type="EMBL" id="KAK9947501.1"/>
    </source>
</evidence>
<feature type="region of interest" description="Disordered" evidence="3">
    <location>
        <begin position="414"/>
        <end position="435"/>
    </location>
</feature>
<dbReference type="PANTHER" id="PTHR46039:SF2">
    <property type="entry name" value="SUCROSE-PHOSPHATE SYNTHASE 1"/>
    <property type="match status" value="1"/>
</dbReference>
<feature type="region of interest" description="Disordered" evidence="3">
    <location>
        <begin position="92"/>
        <end position="137"/>
    </location>
</feature>
<proteinExistence type="predicted"/>
<evidence type="ECO:0000259" key="4">
    <source>
        <dbReference type="Pfam" id="PF00862"/>
    </source>
</evidence>
<keyword evidence="1" id="KW-0328">Glycosyltransferase</keyword>
<evidence type="ECO:0000313" key="6">
    <source>
        <dbReference type="Proteomes" id="UP001457282"/>
    </source>
</evidence>
<dbReference type="InterPro" id="IPR044161">
    <property type="entry name" value="SPS"/>
</dbReference>
<name>A0AAW1YH25_RUBAR</name>
<comment type="caution">
    <text evidence="5">The sequence shown here is derived from an EMBL/GenBank/DDBJ whole genome shotgun (WGS) entry which is preliminary data.</text>
</comment>
<dbReference type="AlphaFoldDB" id="A0AAW1YH25"/>
<dbReference type="Proteomes" id="UP001457282">
    <property type="component" value="Unassembled WGS sequence"/>
</dbReference>
<sequence>MAGNDWINSYLEAILDVGPGLVDDAKSSLLLRERGHFSPTRYFVEEVITGFDETDLHRSWVRAAATRSPQERNTRLENLCWRIWNLARQKKQLEEKEHQRTTKRRLERERGRREATADMSEDLSEGEKGDVVTDVSAHGDSVRGRLPRINSVDAMETFISQQKGKKLYIVLISLHGLIRGENMELGRDSDTGGQVKYVVELARALGAMPGVYRVDLLTRQVSSPDVDYSYGEPTEMLTPLSAEGFEEETGESSGSYIIRIPFGPRDKYIPKENLWPYIPEFVDGALNHVIQMSKVLGEQTGGGKPVWPVAIHGHYADAGDSAALLSGALNVPMLFTGHSLGRDKLEQLLKQVITSTRQEIEEQWRLYDGFDPVLERKIRARIRRNVSCYGRFMPRMCSLQVIPPGMEFHHIVPQDGDMDGETEANEDHHPTPADPPIWADIMRFFTNPRKPMILAC</sequence>
<evidence type="ECO:0000256" key="1">
    <source>
        <dbReference type="ARBA" id="ARBA00022676"/>
    </source>
</evidence>
<keyword evidence="2" id="KW-0808">Transferase</keyword>
<dbReference type="EMBL" id="JBEDUW010000001">
    <property type="protein sequence ID" value="KAK9947501.1"/>
    <property type="molecule type" value="Genomic_DNA"/>
</dbReference>
<feature type="domain" description="Sucrose synthase first GT-B" evidence="4">
    <location>
        <begin position="155"/>
        <end position="346"/>
    </location>
</feature>
<dbReference type="Gene3D" id="3.40.50.2000">
    <property type="entry name" value="Glycogen Phosphorylase B"/>
    <property type="match status" value="1"/>
</dbReference>
<dbReference type="GO" id="GO:0016757">
    <property type="term" value="F:glycosyltransferase activity"/>
    <property type="evidence" value="ECO:0007669"/>
    <property type="project" value="UniProtKB-KW"/>
</dbReference>
<evidence type="ECO:0000256" key="3">
    <source>
        <dbReference type="SAM" id="MobiDB-lite"/>
    </source>
</evidence>
<keyword evidence="6" id="KW-1185">Reference proteome</keyword>
<protein>
    <recommendedName>
        <fullName evidence="4">Sucrose synthase first GT-B domain-containing protein</fullName>
    </recommendedName>
</protein>
<dbReference type="SUPFAM" id="SSF53756">
    <property type="entry name" value="UDP-Glycosyltransferase/glycogen phosphorylase"/>
    <property type="match status" value="1"/>
</dbReference>
<dbReference type="Pfam" id="PF00862">
    <property type="entry name" value="GT-B_Sucrose_synth"/>
    <property type="match status" value="1"/>
</dbReference>
<reference evidence="5 6" key="1">
    <citation type="journal article" date="2023" name="G3 (Bethesda)">
        <title>A chromosome-length genome assembly and annotation of blackberry (Rubus argutus, cv. 'Hillquist').</title>
        <authorList>
            <person name="Bruna T."/>
            <person name="Aryal R."/>
            <person name="Dudchenko O."/>
            <person name="Sargent D.J."/>
            <person name="Mead D."/>
            <person name="Buti M."/>
            <person name="Cavallini A."/>
            <person name="Hytonen T."/>
            <person name="Andres J."/>
            <person name="Pham M."/>
            <person name="Weisz D."/>
            <person name="Mascagni F."/>
            <person name="Usai G."/>
            <person name="Natali L."/>
            <person name="Bassil N."/>
            <person name="Fernandez G.E."/>
            <person name="Lomsadze A."/>
            <person name="Armour M."/>
            <person name="Olukolu B."/>
            <person name="Poorten T."/>
            <person name="Britton C."/>
            <person name="Davik J."/>
            <person name="Ashrafi H."/>
            <person name="Aiden E.L."/>
            <person name="Borodovsky M."/>
            <person name="Worthington M."/>
        </authorList>
    </citation>
    <scope>NUCLEOTIDE SEQUENCE [LARGE SCALE GENOMIC DNA]</scope>
    <source>
        <strain evidence="5">PI 553951</strain>
    </source>
</reference>
<dbReference type="PANTHER" id="PTHR46039">
    <property type="entry name" value="SUCROSE-PHOSPHATE SYNTHASE 3-RELATED"/>
    <property type="match status" value="1"/>
</dbReference>
<feature type="compositionally biased region" description="Basic and acidic residues" evidence="3">
    <location>
        <begin position="92"/>
        <end position="116"/>
    </location>
</feature>
<gene>
    <name evidence="5" type="ORF">M0R45_003123</name>
</gene>